<dbReference type="OrthoDB" id="196738at2"/>
<evidence type="ECO:0000313" key="2">
    <source>
        <dbReference type="EMBL" id="TDP60708.1"/>
    </source>
</evidence>
<evidence type="ECO:0000313" key="3">
    <source>
        <dbReference type="Proteomes" id="UP000295260"/>
    </source>
</evidence>
<name>A0A4R6QDG4_9FLAO</name>
<sequence>MKKILIALLVVLVVLQFFQIDKTNPAVDESKDFLKTQNTPEEIASIIKTSCYDCHSNQSNYPLYSYVQPAGWFLKGHIDEGREELNFSTFTDYELKRQDHKLEECIEYIEKDEMPLGSYTLVHREAALTEAQKNTLINYFKSVRTKLNYKE</sequence>
<proteinExistence type="predicted"/>
<dbReference type="SMART" id="SM01235">
    <property type="entry name" value="Haem_bd"/>
    <property type="match status" value="1"/>
</dbReference>
<keyword evidence="3" id="KW-1185">Reference proteome</keyword>
<evidence type="ECO:0000259" key="1">
    <source>
        <dbReference type="SMART" id="SM01235"/>
    </source>
</evidence>
<dbReference type="RefSeq" id="WP_133531678.1">
    <property type="nucleotide sequence ID" value="NZ_SNXR01000011.1"/>
</dbReference>
<comment type="caution">
    <text evidence="2">The sequence shown here is derived from an EMBL/GenBank/DDBJ whole genome shotgun (WGS) entry which is preliminary data.</text>
</comment>
<reference evidence="2 3" key="1">
    <citation type="submission" date="2019-03" db="EMBL/GenBank/DDBJ databases">
        <title>Genomic Encyclopedia of Archaeal and Bacterial Type Strains, Phase II (KMG-II): from individual species to whole genera.</title>
        <authorList>
            <person name="Goeker M."/>
        </authorList>
    </citation>
    <scope>NUCLEOTIDE SEQUENCE [LARGE SCALE GENOMIC DNA]</scope>
    <source>
        <strain evidence="2 3">DSM 25687</strain>
    </source>
</reference>
<protein>
    <submittedName>
        <fullName evidence="2">Heme-binding protein</fullName>
    </submittedName>
</protein>
<gene>
    <name evidence="2" type="ORF">BC748_0305</name>
</gene>
<organism evidence="2 3">
    <name type="scientific">Flavobacterium dankookense</name>
    <dbReference type="NCBI Taxonomy" id="706186"/>
    <lineage>
        <taxon>Bacteria</taxon>
        <taxon>Pseudomonadati</taxon>
        <taxon>Bacteroidota</taxon>
        <taxon>Flavobacteriia</taxon>
        <taxon>Flavobacteriales</taxon>
        <taxon>Flavobacteriaceae</taxon>
        <taxon>Flavobacterium</taxon>
    </lineage>
</organism>
<dbReference type="EMBL" id="SNXR01000011">
    <property type="protein sequence ID" value="TDP60708.1"/>
    <property type="molecule type" value="Genomic_DNA"/>
</dbReference>
<dbReference type="AlphaFoldDB" id="A0A4R6QDG4"/>
<feature type="domain" description="Haem-binding" evidence="1">
    <location>
        <begin position="9"/>
        <end position="144"/>
    </location>
</feature>
<dbReference type="Proteomes" id="UP000295260">
    <property type="component" value="Unassembled WGS sequence"/>
</dbReference>
<accession>A0A4R6QDG4</accession>
<dbReference type="Pfam" id="PF14376">
    <property type="entry name" value="Haem_bd"/>
    <property type="match status" value="1"/>
</dbReference>
<dbReference type="InterPro" id="IPR025992">
    <property type="entry name" value="Haem-bd"/>
</dbReference>